<dbReference type="InParanoid" id="A0A6P8ZR94"/>
<dbReference type="PANTHER" id="PTHR45953:SF1">
    <property type="entry name" value="IDURONATE 2-SULFATASE"/>
    <property type="match status" value="1"/>
</dbReference>
<dbReference type="GO" id="GO:0046872">
    <property type="term" value="F:metal ion binding"/>
    <property type="evidence" value="ECO:0007669"/>
    <property type="project" value="UniProtKB-KW"/>
</dbReference>
<keyword evidence="5" id="KW-0378">Hydrolase</keyword>
<dbReference type="PANTHER" id="PTHR45953">
    <property type="entry name" value="IDURONATE 2-SULFATASE"/>
    <property type="match status" value="1"/>
</dbReference>
<dbReference type="InterPro" id="IPR017850">
    <property type="entry name" value="Alkaline_phosphatase_core_sf"/>
</dbReference>
<dbReference type="GeneID" id="117648666"/>
<evidence type="ECO:0000256" key="7">
    <source>
        <dbReference type="SAM" id="SignalP"/>
    </source>
</evidence>
<gene>
    <name evidence="10" type="primary">LOC117648666</name>
</gene>
<dbReference type="RefSeq" id="XP_034247209.1">
    <property type="nucleotide sequence ID" value="XM_034391318.1"/>
</dbReference>
<dbReference type="OrthoDB" id="96314at2759"/>
<dbReference type="CTD" id="3423"/>
<evidence type="ECO:0000256" key="2">
    <source>
        <dbReference type="ARBA" id="ARBA00008779"/>
    </source>
</evidence>
<protein>
    <submittedName>
        <fullName evidence="10">Iduronate 2-sulfatase isoform X1</fullName>
    </submittedName>
</protein>
<dbReference type="InterPro" id="IPR035874">
    <property type="entry name" value="IDS"/>
</dbReference>
<organism evidence="10">
    <name type="scientific">Thrips palmi</name>
    <name type="common">Melon thrips</name>
    <dbReference type="NCBI Taxonomy" id="161013"/>
    <lineage>
        <taxon>Eukaryota</taxon>
        <taxon>Metazoa</taxon>
        <taxon>Ecdysozoa</taxon>
        <taxon>Arthropoda</taxon>
        <taxon>Hexapoda</taxon>
        <taxon>Insecta</taxon>
        <taxon>Pterygota</taxon>
        <taxon>Neoptera</taxon>
        <taxon>Paraneoptera</taxon>
        <taxon>Thysanoptera</taxon>
        <taxon>Terebrantia</taxon>
        <taxon>Thripoidea</taxon>
        <taxon>Thripidae</taxon>
        <taxon>Thrips</taxon>
    </lineage>
</organism>
<dbReference type="GO" id="GO:0004423">
    <property type="term" value="F:iduronate-2-sulfatase activity"/>
    <property type="evidence" value="ECO:0007669"/>
    <property type="project" value="InterPro"/>
</dbReference>
<dbReference type="KEGG" id="tpal:117648666"/>
<dbReference type="Proteomes" id="UP000515158">
    <property type="component" value="Unplaced"/>
</dbReference>
<evidence type="ECO:0000313" key="10">
    <source>
        <dbReference type="RefSeq" id="XP_034247209.1"/>
    </source>
</evidence>
<accession>A0A6P8ZR94</accession>
<dbReference type="Pfam" id="PF00884">
    <property type="entry name" value="Sulfatase"/>
    <property type="match status" value="1"/>
</dbReference>
<dbReference type="PROSITE" id="PS00149">
    <property type="entry name" value="SULFATASE_2"/>
    <property type="match status" value="1"/>
</dbReference>
<dbReference type="AlphaFoldDB" id="A0A6P8ZR94"/>
<dbReference type="GO" id="GO:0005737">
    <property type="term" value="C:cytoplasm"/>
    <property type="evidence" value="ECO:0007669"/>
    <property type="project" value="TreeGrafter"/>
</dbReference>
<feature type="chain" id="PRO_5027864361" evidence="7">
    <location>
        <begin position="24"/>
        <end position="516"/>
    </location>
</feature>
<evidence type="ECO:0000256" key="1">
    <source>
        <dbReference type="ARBA" id="ARBA00001913"/>
    </source>
</evidence>
<evidence type="ECO:0000256" key="5">
    <source>
        <dbReference type="ARBA" id="ARBA00022801"/>
    </source>
</evidence>
<keyword evidence="4 7" id="KW-0732">Signal</keyword>
<dbReference type="CDD" id="cd16030">
    <property type="entry name" value="iduronate-2-sulfatase"/>
    <property type="match status" value="1"/>
</dbReference>
<dbReference type="SUPFAM" id="SSF53649">
    <property type="entry name" value="Alkaline phosphatase-like"/>
    <property type="match status" value="1"/>
</dbReference>
<evidence type="ECO:0000256" key="4">
    <source>
        <dbReference type="ARBA" id="ARBA00022729"/>
    </source>
</evidence>
<proteinExistence type="inferred from homology"/>
<sequence>MGSFGYIFLINLLIIYCSVPSFGKTNVLFIIVDDLRPALNCYGDDSAYTPNIDSLAQHSFVFVNAYAQQALCGPSRTSLLTSRSPHHLRQYDVHRYWRLSAGNFTSLPQYFRENGYNTMSIGKVFHPGKCSNFDDQPYSWSHEPFHPMTEKYKNYPVCPDINGSGPSKSIVCPVLVDDQPGETLPDLESVEAAKNYLDSRIQGRSDEPFFLAVGFHKPHIPLKFPIEYLKYHPLEKVRLPSMRSRPPGLPSSAWNPWIDLRKRDDIHALNISFPWGQMPDDWAKKLKQSYYGSVSYVDHLIGQLLQKLDALGQRNNTAILVTSDHGWSVGEHGEWSKYSNFDISTRVPFILSIPGWRGGQVTNLVELLDIFPTLADLAGLKRIPKCENGYSQILCTDGRSLMDVIGNTMEKELWREGAYSQYPRPGVYPSLVPDSDQPHQNDIKVMGYSIRTSRHRFTEWVQFNIETMVPVWSNSFGGELYDHVIDPNENLNLYDRPHLNPLVVSLKEKLRERWSH</sequence>
<evidence type="ECO:0000256" key="6">
    <source>
        <dbReference type="ARBA" id="ARBA00022837"/>
    </source>
</evidence>
<feature type="domain" description="Sulfatase N-terminal" evidence="8">
    <location>
        <begin position="26"/>
        <end position="379"/>
    </location>
</feature>
<feature type="signal peptide" evidence="7">
    <location>
        <begin position="1"/>
        <end position="23"/>
    </location>
</feature>
<dbReference type="InterPro" id="IPR024607">
    <property type="entry name" value="Sulfatase_CS"/>
</dbReference>
<reference evidence="10" key="1">
    <citation type="submission" date="2025-08" db="UniProtKB">
        <authorList>
            <consortium name="RefSeq"/>
        </authorList>
    </citation>
    <scope>IDENTIFICATION</scope>
    <source>
        <tissue evidence="10">Total insect</tissue>
    </source>
</reference>
<dbReference type="Gene3D" id="3.40.720.10">
    <property type="entry name" value="Alkaline Phosphatase, subunit A"/>
    <property type="match status" value="1"/>
</dbReference>
<keyword evidence="6" id="KW-0106">Calcium</keyword>
<comment type="cofactor">
    <cofactor evidence="1">
        <name>Ca(2+)</name>
        <dbReference type="ChEBI" id="CHEBI:29108"/>
    </cofactor>
</comment>
<evidence type="ECO:0000313" key="9">
    <source>
        <dbReference type="Proteomes" id="UP000515158"/>
    </source>
</evidence>
<evidence type="ECO:0000259" key="8">
    <source>
        <dbReference type="Pfam" id="PF00884"/>
    </source>
</evidence>
<keyword evidence="9" id="KW-1185">Reference proteome</keyword>
<dbReference type="InterPro" id="IPR000917">
    <property type="entry name" value="Sulfatase_N"/>
</dbReference>
<comment type="similarity">
    <text evidence="2">Belongs to the sulfatase family.</text>
</comment>
<name>A0A6P8ZR94_THRPL</name>
<evidence type="ECO:0000256" key="3">
    <source>
        <dbReference type="ARBA" id="ARBA00022723"/>
    </source>
</evidence>
<keyword evidence="3" id="KW-0479">Metal-binding</keyword>
<dbReference type="FunCoup" id="A0A6P8ZR94">
    <property type="interactions" value="320"/>
</dbReference>